<feature type="transmembrane region" description="Helical" evidence="5">
    <location>
        <begin position="215"/>
        <end position="239"/>
    </location>
</feature>
<dbReference type="GO" id="GO:0052621">
    <property type="term" value="F:diguanylate cyclase activity"/>
    <property type="evidence" value="ECO:0007669"/>
    <property type="project" value="UniProtKB-EC"/>
</dbReference>
<dbReference type="EC" id="2.7.7.65" evidence="2"/>
<evidence type="ECO:0000256" key="1">
    <source>
        <dbReference type="ARBA" id="ARBA00001946"/>
    </source>
</evidence>
<dbReference type="OrthoDB" id="9803824at2"/>
<reference evidence="7 8" key="2">
    <citation type="submission" date="2011-11" db="EMBL/GenBank/DDBJ databases">
        <authorList>
            <consortium name="US DOE Joint Genome Institute"/>
            <person name="Lucas S."/>
            <person name="Han J."/>
            <person name="Lapidus A."/>
            <person name="Cheng J.-F."/>
            <person name="Goodwin L."/>
            <person name="Pitluck S."/>
            <person name="Peters L."/>
            <person name="Ovchinnikova G."/>
            <person name="Zhang X."/>
            <person name="Detter J.C."/>
            <person name="Han C."/>
            <person name="Tapia R."/>
            <person name="Land M."/>
            <person name="Hauser L."/>
            <person name="Kyrpides N."/>
            <person name="Ivanova N."/>
            <person name="Pagani I."/>
            <person name="Vogl K."/>
            <person name="Liu Z."/>
            <person name="Overmann J."/>
            <person name="Frigaard N.-U."/>
            <person name="Bryant D."/>
            <person name="Woyke T."/>
        </authorList>
    </citation>
    <scope>NUCLEOTIDE SEQUENCE [LARGE SCALE GENOMIC DNA]</scope>
    <source>
        <strain evidence="7 8">970</strain>
    </source>
</reference>
<keyword evidence="5" id="KW-1133">Transmembrane helix</keyword>
<dbReference type="Gene3D" id="3.30.70.270">
    <property type="match status" value="1"/>
</dbReference>
<dbReference type="CDD" id="cd01949">
    <property type="entry name" value="GGDEF"/>
    <property type="match status" value="1"/>
</dbReference>
<dbReference type="HOGENOM" id="CLU_412071_0_0_6"/>
<dbReference type="Proteomes" id="UP000002964">
    <property type="component" value="Unassembled WGS sequence"/>
</dbReference>
<dbReference type="PROSITE" id="PS50887">
    <property type="entry name" value="GGDEF"/>
    <property type="match status" value="1"/>
</dbReference>
<dbReference type="RefSeq" id="WP_009148709.1">
    <property type="nucleotide sequence ID" value="NZ_CP121471.1"/>
</dbReference>
<reference evidence="8" key="1">
    <citation type="submission" date="2011-06" db="EMBL/GenBank/DDBJ databases">
        <authorList>
            <consortium name="US DOE Joint Genome Institute (JGI-PGF)"/>
            <person name="Lucas S."/>
            <person name="Han J."/>
            <person name="Lapidus A."/>
            <person name="Cheng J.-F."/>
            <person name="Goodwin L."/>
            <person name="Pitluck S."/>
            <person name="Peters L."/>
            <person name="Land M.L."/>
            <person name="Hauser L."/>
            <person name="Vogl K."/>
            <person name="Liu Z."/>
            <person name="Overmann J."/>
            <person name="Frigaard N.-U."/>
            <person name="Bryant D.A."/>
            <person name="Woyke T.J."/>
        </authorList>
    </citation>
    <scope>NUCLEOTIDE SEQUENCE [LARGE SCALE GENOMIC DNA]</scope>
    <source>
        <strain evidence="8">970</strain>
    </source>
</reference>
<evidence type="ECO:0000313" key="7">
    <source>
        <dbReference type="EMBL" id="EIC22125.1"/>
    </source>
</evidence>
<feature type="transmembrane region" description="Helical" evidence="5">
    <location>
        <begin position="285"/>
        <end position="302"/>
    </location>
</feature>
<dbReference type="GO" id="GO:0043709">
    <property type="term" value="P:cell adhesion involved in single-species biofilm formation"/>
    <property type="evidence" value="ECO:0007669"/>
    <property type="project" value="TreeGrafter"/>
</dbReference>
<dbReference type="InterPro" id="IPR008979">
    <property type="entry name" value="Galactose-bd-like_sf"/>
</dbReference>
<feature type="transmembrane region" description="Helical" evidence="5">
    <location>
        <begin position="189"/>
        <end position="208"/>
    </location>
</feature>
<proteinExistence type="predicted"/>
<keyword evidence="5" id="KW-0812">Transmembrane</keyword>
<dbReference type="SUPFAM" id="SSF49785">
    <property type="entry name" value="Galactose-binding domain-like"/>
    <property type="match status" value="1"/>
</dbReference>
<comment type="catalytic activity">
    <reaction evidence="3">
        <text>2 GTP = 3',3'-c-di-GMP + 2 diphosphate</text>
        <dbReference type="Rhea" id="RHEA:24898"/>
        <dbReference type="ChEBI" id="CHEBI:33019"/>
        <dbReference type="ChEBI" id="CHEBI:37565"/>
        <dbReference type="ChEBI" id="CHEBI:58805"/>
        <dbReference type="EC" id="2.7.7.65"/>
    </reaction>
</comment>
<dbReference type="FunFam" id="3.30.70.270:FF:000001">
    <property type="entry name" value="Diguanylate cyclase domain protein"/>
    <property type="match status" value="1"/>
</dbReference>
<gene>
    <name evidence="7" type="ORF">Thi970DRAFT_02373</name>
</gene>
<feature type="transmembrane region" description="Helical" evidence="5">
    <location>
        <begin position="245"/>
        <end position="265"/>
    </location>
</feature>
<sequence length="761" mass="83900">MFSRPARLLGVLLALLFALAGLFGLGLQAAGAEIVPLEQNWSYRWGDSPFGPNETPLWTQTTEDDAWIAIDFPSNPPGRGGRENIWYRVTLPPLDWRDPALFIFSVDTIVEVYLDGQPLYRFGTFSAEGKGEFAGWPWHMIPLPQDAGGKLLYFRVFSDYIDIGLWGELLLGERIALLQRVLTQSVERLITSSFSLLIAILALIFAPLERDRRGFGAIALFAFASGGMLLSGAQAALLIFNHPLLWEFIGAGGYYLIPVAIALLLEQWLRPDRSWLLVVIRRLHLAYLFGALALAGLGWVSVANTYPVFDALFAITLPIMMLPALPLVRAGTLEQKLILAAVALLGLLLMLDMAVAHNLLPWTQVPLAWGVLSFSLAIVVISVRHFASTQRELAVLNTSLETQVATRTAELERLVEREAARVCLLEMENRKGAQLEVLIARLQNCERLCATEQVLNDSLPGLCEPLPGAFYRVGAAGEGRAPRVTWGDPPPTLDESLAAPVPRSGSGEETDRSTDTTASSRIWPFRLHYEHPQFGRTDFGLLLLRAPAGEASDQTSSKAGGELPEETLLWWRFLERAVEKINLSLSLLALQDELRVLSYEDGLTGLKNRRFLDEILSREIAVAERQRTPLSLVICDVDHFKRFNDSHGHAAGDAALKQVAGQLRRVFRETDLVCRYGGEEFVALMPAAGIDSARERSEALRSLVAAEPIQVEGLMLGPVTLSAGIASYPEPVADPNTLMMRADEALYRAKQAGRDQVELAV</sequence>
<feature type="transmembrane region" description="Helical" evidence="5">
    <location>
        <begin position="337"/>
        <end position="355"/>
    </location>
</feature>
<dbReference type="InterPro" id="IPR050469">
    <property type="entry name" value="Diguanylate_Cyclase"/>
</dbReference>
<dbReference type="InterPro" id="IPR043128">
    <property type="entry name" value="Rev_trsase/Diguanyl_cyclase"/>
</dbReference>
<accession>H8YZJ8</accession>
<feature type="transmembrane region" description="Helical" evidence="5">
    <location>
        <begin position="367"/>
        <end position="387"/>
    </location>
</feature>
<evidence type="ECO:0000256" key="4">
    <source>
        <dbReference type="SAM" id="MobiDB-lite"/>
    </source>
</evidence>
<dbReference type="NCBIfam" id="TIGR00254">
    <property type="entry name" value="GGDEF"/>
    <property type="match status" value="1"/>
</dbReference>
<feature type="domain" description="GGDEF" evidence="6">
    <location>
        <begin position="628"/>
        <end position="761"/>
    </location>
</feature>
<protein>
    <recommendedName>
        <fullName evidence="2">diguanylate cyclase</fullName>
        <ecNumber evidence="2">2.7.7.65</ecNumber>
    </recommendedName>
</protein>
<evidence type="ECO:0000256" key="3">
    <source>
        <dbReference type="ARBA" id="ARBA00034247"/>
    </source>
</evidence>
<dbReference type="EMBL" id="JH603169">
    <property type="protein sequence ID" value="EIC22125.1"/>
    <property type="molecule type" value="Genomic_DNA"/>
</dbReference>
<name>H8YZJ8_9GAMM</name>
<feature type="transmembrane region" description="Helical" evidence="5">
    <location>
        <begin position="308"/>
        <end position="325"/>
    </location>
</feature>
<evidence type="ECO:0000259" key="6">
    <source>
        <dbReference type="PROSITE" id="PS50887"/>
    </source>
</evidence>
<evidence type="ECO:0000256" key="5">
    <source>
        <dbReference type="SAM" id="Phobius"/>
    </source>
</evidence>
<dbReference type="Pfam" id="PF00990">
    <property type="entry name" value="GGDEF"/>
    <property type="match status" value="1"/>
</dbReference>
<dbReference type="SUPFAM" id="SSF55073">
    <property type="entry name" value="Nucleotide cyclase"/>
    <property type="match status" value="1"/>
</dbReference>
<dbReference type="InterPro" id="IPR000160">
    <property type="entry name" value="GGDEF_dom"/>
</dbReference>
<organism evidence="7 8">
    <name type="scientific">Thiorhodovibrio frisius</name>
    <dbReference type="NCBI Taxonomy" id="631362"/>
    <lineage>
        <taxon>Bacteria</taxon>
        <taxon>Pseudomonadati</taxon>
        <taxon>Pseudomonadota</taxon>
        <taxon>Gammaproteobacteria</taxon>
        <taxon>Chromatiales</taxon>
        <taxon>Chromatiaceae</taxon>
        <taxon>Thiorhodovibrio</taxon>
    </lineage>
</organism>
<dbReference type="PANTHER" id="PTHR45138">
    <property type="entry name" value="REGULATORY COMPONENTS OF SENSORY TRANSDUCTION SYSTEM"/>
    <property type="match status" value="1"/>
</dbReference>
<dbReference type="GO" id="GO:1902201">
    <property type="term" value="P:negative regulation of bacterial-type flagellum-dependent cell motility"/>
    <property type="evidence" value="ECO:0007669"/>
    <property type="project" value="TreeGrafter"/>
</dbReference>
<dbReference type="STRING" id="631362.Thi970DRAFT_02373"/>
<dbReference type="eggNOG" id="COG3706">
    <property type="taxonomic scope" value="Bacteria"/>
</dbReference>
<keyword evidence="5" id="KW-0472">Membrane</keyword>
<dbReference type="InterPro" id="IPR029787">
    <property type="entry name" value="Nucleotide_cyclase"/>
</dbReference>
<dbReference type="PANTHER" id="PTHR45138:SF9">
    <property type="entry name" value="DIGUANYLATE CYCLASE DGCM-RELATED"/>
    <property type="match status" value="1"/>
</dbReference>
<keyword evidence="8" id="KW-1185">Reference proteome</keyword>
<dbReference type="GO" id="GO:0005886">
    <property type="term" value="C:plasma membrane"/>
    <property type="evidence" value="ECO:0007669"/>
    <property type="project" value="TreeGrafter"/>
</dbReference>
<evidence type="ECO:0000313" key="8">
    <source>
        <dbReference type="Proteomes" id="UP000002964"/>
    </source>
</evidence>
<evidence type="ECO:0000256" key="2">
    <source>
        <dbReference type="ARBA" id="ARBA00012528"/>
    </source>
</evidence>
<dbReference type="SMART" id="SM00267">
    <property type="entry name" value="GGDEF"/>
    <property type="match status" value="1"/>
</dbReference>
<feature type="region of interest" description="Disordered" evidence="4">
    <location>
        <begin position="481"/>
        <end position="517"/>
    </location>
</feature>
<comment type="cofactor">
    <cofactor evidence="1">
        <name>Mg(2+)</name>
        <dbReference type="ChEBI" id="CHEBI:18420"/>
    </cofactor>
</comment>
<dbReference type="AlphaFoldDB" id="H8YZJ8"/>